<dbReference type="RefSeq" id="XP_010463227.1">
    <property type="nucleotide sequence ID" value="XM_010464925.1"/>
</dbReference>
<dbReference type="NCBIfam" id="TIGR01640">
    <property type="entry name" value="F_box_assoc_1"/>
    <property type="match status" value="1"/>
</dbReference>
<dbReference type="Proteomes" id="UP000694864">
    <property type="component" value="Chromosome 14"/>
</dbReference>
<dbReference type="InterPro" id="IPR050796">
    <property type="entry name" value="SCF_F-box_component"/>
</dbReference>
<dbReference type="Pfam" id="PF07734">
    <property type="entry name" value="FBA_1"/>
    <property type="match status" value="1"/>
</dbReference>
<feature type="domain" description="F-box" evidence="1">
    <location>
        <begin position="1"/>
        <end position="46"/>
    </location>
</feature>
<gene>
    <name evidence="3" type="primary">LOC104743890</name>
</gene>
<dbReference type="PROSITE" id="PS50181">
    <property type="entry name" value="FBOX"/>
    <property type="match status" value="1"/>
</dbReference>
<keyword evidence="2" id="KW-1185">Reference proteome</keyword>
<evidence type="ECO:0000313" key="2">
    <source>
        <dbReference type="Proteomes" id="UP000694864"/>
    </source>
</evidence>
<sequence length="305" mass="34919">MVRFNLPWDLVEEILSRVPATYLRGLQFTCKRLNALFKDPEFIKKHSDKAAKPPYSILLFSCSRVYSLSVNINNIAVTVGPTKLSRNPNESSEEVEITQVVHCNGLLLCSTKESNMAKLVVVNPCTGQARWIKPRSVYDMSDRYALGYENNNNQHSYASYKILRFPADGRSLLEIFELKSNSWRVLANIPLKGKQRGFGRGVSLKGNTYWLSCFLDDFEILSYDFATERFIILSFPFILPLRMSDSNTLALSVVREEQLSVLHLNLDTRQMEIWVSNKIDDDTETALSWSKSFDLIYTLTSILVF</sequence>
<dbReference type="SUPFAM" id="SSF81383">
    <property type="entry name" value="F-box domain"/>
    <property type="match status" value="1"/>
</dbReference>
<dbReference type="PANTHER" id="PTHR31672">
    <property type="entry name" value="BNACNNG10540D PROTEIN"/>
    <property type="match status" value="1"/>
</dbReference>
<dbReference type="Pfam" id="PF00646">
    <property type="entry name" value="F-box"/>
    <property type="match status" value="1"/>
</dbReference>
<proteinExistence type="predicted"/>
<dbReference type="SMART" id="SM00256">
    <property type="entry name" value="FBOX"/>
    <property type="match status" value="1"/>
</dbReference>
<name>A0ABM0VYS8_CAMSA</name>
<organism evidence="2 3">
    <name type="scientific">Camelina sativa</name>
    <name type="common">False flax</name>
    <name type="synonym">Myagrum sativum</name>
    <dbReference type="NCBI Taxonomy" id="90675"/>
    <lineage>
        <taxon>Eukaryota</taxon>
        <taxon>Viridiplantae</taxon>
        <taxon>Streptophyta</taxon>
        <taxon>Embryophyta</taxon>
        <taxon>Tracheophyta</taxon>
        <taxon>Spermatophyta</taxon>
        <taxon>Magnoliopsida</taxon>
        <taxon>eudicotyledons</taxon>
        <taxon>Gunneridae</taxon>
        <taxon>Pentapetalae</taxon>
        <taxon>rosids</taxon>
        <taxon>malvids</taxon>
        <taxon>Brassicales</taxon>
        <taxon>Brassicaceae</taxon>
        <taxon>Camelineae</taxon>
        <taxon>Camelina</taxon>
    </lineage>
</organism>
<dbReference type="PANTHER" id="PTHR31672:SF13">
    <property type="entry name" value="F-BOX PROTEIN CPR30-LIKE"/>
    <property type="match status" value="1"/>
</dbReference>
<evidence type="ECO:0000313" key="3">
    <source>
        <dbReference type="RefSeq" id="XP_010463227.1"/>
    </source>
</evidence>
<dbReference type="InterPro" id="IPR001810">
    <property type="entry name" value="F-box_dom"/>
</dbReference>
<dbReference type="InterPro" id="IPR036047">
    <property type="entry name" value="F-box-like_dom_sf"/>
</dbReference>
<reference evidence="3" key="2">
    <citation type="submission" date="2025-08" db="UniProtKB">
        <authorList>
            <consortium name="RefSeq"/>
        </authorList>
    </citation>
    <scope>IDENTIFICATION</scope>
    <source>
        <tissue evidence="3">Leaf</tissue>
    </source>
</reference>
<dbReference type="SUPFAM" id="SSF69304">
    <property type="entry name" value="Tricorn protease N-terminal domain"/>
    <property type="match status" value="1"/>
</dbReference>
<accession>A0ABM0VYS8</accession>
<reference evidence="2" key="1">
    <citation type="journal article" date="2014" name="Nat. Commun.">
        <title>The emerging biofuel crop Camelina sativa retains a highly undifferentiated hexaploid genome structure.</title>
        <authorList>
            <person name="Kagale S."/>
            <person name="Koh C."/>
            <person name="Nixon J."/>
            <person name="Bollina V."/>
            <person name="Clarke W.E."/>
            <person name="Tuteja R."/>
            <person name="Spillane C."/>
            <person name="Robinson S.J."/>
            <person name="Links M.G."/>
            <person name="Clarke C."/>
            <person name="Higgins E.E."/>
            <person name="Huebert T."/>
            <person name="Sharpe A.G."/>
            <person name="Parkin I.A."/>
        </authorList>
    </citation>
    <scope>NUCLEOTIDE SEQUENCE [LARGE SCALE GENOMIC DNA]</scope>
    <source>
        <strain evidence="2">cv. DH55</strain>
    </source>
</reference>
<evidence type="ECO:0000259" key="1">
    <source>
        <dbReference type="PROSITE" id="PS50181"/>
    </source>
</evidence>
<dbReference type="GeneID" id="104743890"/>
<dbReference type="CDD" id="cd22157">
    <property type="entry name" value="F-box_AtFBW1-like"/>
    <property type="match status" value="1"/>
</dbReference>
<dbReference type="InterPro" id="IPR006527">
    <property type="entry name" value="F-box-assoc_dom_typ1"/>
</dbReference>
<protein>
    <submittedName>
        <fullName evidence="3">F-box/LRR-repeat/kelch-repeat protein At2g27520-like</fullName>
    </submittedName>
</protein>
<dbReference type="InterPro" id="IPR017451">
    <property type="entry name" value="F-box-assoc_interact_dom"/>
</dbReference>